<dbReference type="Pfam" id="PF13598">
    <property type="entry name" value="DUF4139"/>
    <property type="match status" value="1"/>
</dbReference>
<gene>
    <name evidence="5" type="ORF">BD311DRAFT_759687</name>
</gene>
<feature type="region of interest" description="Disordered" evidence="2">
    <location>
        <begin position="410"/>
        <end position="451"/>
    </location>
</feature>
<evidence type="ECO:0000259" key="3">
    <source>
        <dbReference type="Pfam" id="PF13598"/>
    </source>
</evidence>
<accession>A0A4Q9MN39</accession>
<protein>
    <recommendedName>
        <fullName evidence="6">DUF4139 domain-containing protein</fullName>
    </recommendedName>
</protein>
<evidence type="ECO:0000256" key="2">
    <source>
        <dbReference type="SAM" id="MobiDB-lite"/>
    </source>
</evidence>
<organism evidence="5">
    <name type="scientific">Dichomitus squalens</name>
    <dbReference type="NCBI Taxonomy" id="114155"/>
    <lineage>
        <taxon>Eukaryota</taxon>
        <taxon>Fungi</taxon>
        <taxon>Dikarya</taxon>
        <taxon>Basidiomycota</taxon>
        <taxon>Agaricomycotina</taxon>
        <taxon>Agaricomycetes</taxon>
        <taxon>Polyporales</taxon>
        <taxon>Polyporaceae</taxon>
        <taxon>Dichomitus</taxon>
    </lineage>
</organism>
<reference evidence="5" key="1">
    <citation type="submission" date="2019-01" db="EMBL/GenBank/DDBJ databases">
        <title>Draft genome sequences of three monokaryotic isolates of the white-rot basidiomycete fungus Dichomitus squalens.</title>
        <authorList>
            <consortium name="DOE Joint Genome Institute"/>
            <person name="Lopez S.C."/>
            <person name="Andreopoulos B."/>
            <person name="Pangilinan J."/>
            <person name="Lipzen A."/>
            <person name="Riley R."/>
            <person name="Ahrendt S."/>
            <person name="Ng V."/>
            <person name="Barry K."/>
            <person name="Daum C."/>
            <person name="Grigoriev I.V."/>
            <person name="Hilden K.S."/>
            <person name="Makela M.R."/>
            <person name="de Vries R.P."/>
        </authorList>
    </citation>
    <scope>NUCLEOTIDE SEQUENCE [LARGE SCALE GENOMIC DNA]</scope>
    <source>
        <strain evidence="5">OM18370.1</strain>
    </source>
</reference>
<dbReference type="OrthoDB" id="10068793at2759"/>
<dbReference type="Proteomes" id="UP000292957">
    <property type="component" value="Unassembled WGS sequence"/>
</dbReference>
<dbReference type="InterPro" id="IPR025554">
    <property type="entry name" value="DUF4140"/>
</dbReference>
<name>A0A4Q9MN39_9APHY</name>
<dbReference type="InterPro" id="IPR037291">
    <property type="entry name" value="DUF4139"/>
</dbReference>
<dbReference type="AlphaFoldDB" id="A0A4Q9MN39"/>
<feature type="domain" description="DUF4139" evidence="3">
    <location>
        <begin position="192"/>
        <end position="687"/>
    </location>
</feature>
<dbReference type="InterPro" id="IPR011935">
    <property type="entry name" value="CHP02231"/>
</dbReference>
<evidence type="ECO:0000259" key="4">
    <source>
        <dbReference type="Pfam" id="PF13600"/>
    </source>
</evidence>
<feature type="domain" description="DUF4140" evidence="4">
    <location>
        <begin position="18"/>
        <end position="116"/>
    </location>
</feature>
<dbReference type="PANTHER" id="PTHR31005">
    <property type="entry name" value="DUF4139 DOMAIN-CONTAINING PROTEIN"/>
    <property type="match status" value="1"/>
</dbReference>
<keyword evidence="1" id="KW-0175">Coiled coil</keyword>
<sequence>MTSSTISLDASEHPVKSVTIFQSSTAELKRTFTIDLKAGSNVVKISNISSHVDRESPRIHGLGTDARVVDISCNTTLANAPSHKSSKNAIEIKKLSAKRKLLEGERTVRQRESELLDDGARSLVSDKESGLDVFMETWVSRKRSAMKAIVDLDDQIEALDQEIWQLNNIHKGETAGVVTATVLAKHERKVEVQLTYLVTGVTWQPYYDLHASTSDGKPSSDVTLHYCANIIQTTGEDWSNTSLTLSTANSHALRSLSVPRVDPLRFTFAGGRLLGSSGNNINTNVARGPFGQPVGGGGGLFGQPQQQQQSAFGQASLFGQGQQQLPQPVQTGFGAFGQAAVQPQSQGTSLTSFLAQKPAQPQPGSFLGQQPAQAVSTGLFGRVSSPAQGGLWGSAPANPQPAIILPPIQAPAAPGTFSGRPPSAPPANADPEEDFEHVGGTPGSEEGEVGQGAVLDRSPLSLAYRVEGKVSLASDGVAHKVSIAVLDFSAVLKYVCVPRKTNAAFIEGRIKNTSEFELLAGPVSVFMDDSFVTKTMLGLIGVGESFVCVLGIDTSLKVAYNTKARTVYEPRRSFAEPSKTLTRTVVTTISNGHPFDIADLVVRDAVPIGSDEANIAVTLRKPEGLAQAKDGEDVAVKLSGETKGATVRWTKVESGAGGERDGLYEWLCGVKAGKKVQLEAEWDVKAPSSVRLEEQPNIRFGTAK</sequence>
<dbReference type="Pfam" id="PF13600">
    <property type="entry name" value="DUF4140"/>
    <property type="match status" value="1"/>
</dbReference>
<evidence type="ECO:0000256" key="1">
    <source>
        <dbReference type="SAM" id="Coils"/>
    </source>
</evidence>
<dbReference type="NCBIfam" id="TIGR02231">
    <property type="entry name" value="mucoidy inhibitor MuiA family protein"/>
    <property type="match status" value="1"/>
</dbReference>
<dbReference type="EMBL" id="ML143428">
    <property type="protein sequence ID" value="TBU27792.1"/>
    <property type="molecule type" value="Genomic_DNA"/>
</dbReference>
<feature type="coiled-coil region" evidence="1">
    <location>
        <begin position="142"/>
        <end position="169"/>
    </location>
</feature>
<evidence type="ECO:0000313" key="5">
    <source>
        <dbReference type="EMBL" id="TBU27792.1"/>
    </source>
</evidence>
<dbReference type="PANTHER" id="PTHR31005:SF8">
    <property type="entry name" value="DUF4139 DOMAIN-CONTAINING PROTEIN"/>
    <property type="match status" value="1"/>
</dbReference>
<proteinExistence type="predicted"/>
<evidence type="ECO:0008006" key="6">
    <source>
        <dbReference type="Google" id="ProtNLM"/>
    </source>
</evidence>